<keyword evidence="5" id="KW-0687">Ribonucleoprotein</keyword>
<dbReference type="VEuPathDB" id="FungiDB:PV10_03895"/>
<dbReference type="OrthoDB" id="1867012at2759"/>
<evidence type="ECO:0000256" key="7">
    <source>
        <dbReference type="SAM" id="MobiDB-lite"/>
    </source>
</evidence>
<evidence type="ECO:0000256" key="5">
    <source>
        <dbReference type="ARBA" id="ARBA00023274"/>
    </source>
</evidence>
<proteinExistence type="inferred from homology"/>
<evidence type="ECO:0000313" key="8">
    <source>
        <dbReference type="EMBL" id="KIV92621.1"/>
    </source>
</evidence>
<dbReference type="PRINTS" id="PR00063">
    <property type="entry name" value="RIBOSOMALL27"/>
</dbReference>
<comment type="similarity">
    <text evidence="2">Belongs to the bacterial ribosomal protein bL27 family.</text>
</comment>
<protein>
    <recommendedName>
        <fullName evidence="6">Large ribosomal subunit protein bL27m</fullName>
    </recommendedName>
</protein>
<name>A0A0D1XWN2_EXOME</name>
<dbReference type="InterPro" id="IPR001684">
    <property type="entry name" value="Ribosomal_bL27"/>
</dbReference>
<dbReference type="FunFam" id="2.40.50.100:FF:000042">
    <property type="entry name" value="50S ribosomal protein L27"/>
    <property type="match status" value="1"/>
</dbReference>
<evidence type="ECO:0000313" key="9">
    <source>
        <dbReference type="Proteomes" id="UP000054302"/>
    </source>
</evidence>
<keyword evidence="3 8" id="KW-0689">Ribosomal protein</keyword>
<accession>A0A0D1XWN2</accession>
<dbReference type="AlphaFoldDB" id="A0A0D1XWN2"/>
<evidence type="ECO:0000256" key="2">
    <source>
        <dbReference type="ARBA" id="ARBA00010797"/>
    </source>
</evidence>
<dbReference type="OMA" id="DNWRIGR"/>
<dbReference type="SUPFAM" id="SSF110324">
    <property type="entry name" value="Ribosomal L27 protein-like"/>
    <property type="match status" value="1"/>
</dbReference>
<dbReference type="GO" id="GO:0003735">
    <property type="term" value="F:structural constituent of ribosome"/>
    <property type="evidence" value="ECO:0007669"/>
    <property type="project" value="InterPro"/>
</dbReference>
<reference evidence="8 9" key="1">
    <citation type="submission" date="2015-01" db="EMBL/GenBank/DDBJ databases">
        <title>The Genome Sequence of Exophiala mesophila CBS40295.</title>
        <authorList>
            <consortium name="The Broad Institute Genomics Platform"/>
            <person name="Cuomo C."/>
            <person name="de Hoog S."/>
            <person name="Gorbushina A."/>
            <person name="Stielow B."/>
            <person name="Teixiera M."/>
            <person name="Abouelleil A."/>
            <person name="Chapman S.B."/>
            <person name="Priest M."/>
            <person name="Young S.K."/>
            <person name="Wortman J."/>
            <person name="Nusbaum C."/>
            <person name="Birren B."/>
        </authorList>
    </citation>
    <scope>NUCLEOTIDE SEQUENCE [LARGE SCALE GENOMIC DNA]</scope>
    <source>
        <strain evidence="8 9">CBS 40295</strain>
    </source>
</reference>
<evidence type="ECO:0000256" key="3">
    <source>
        <dbReference type="ARBA" id="ARBA00022980"/>
    </source>
</evidence>
<dbReference type="NCBIfam" id="TIGR00062">
    <property type="entry name" value="L27"/>
    <property type="match status" value="1"/>
</dbReference>
<evidence type="ECO:0000256" key="1">
    <source>
        <dbReference type="ARBA" id="ARBA00004173"/>
    </source>
</evidence>
<organism evidence="8 9">
    <name type="scientific">Exophiala mesophila</name>
    <name type="common">Black yeast-like fungus</name>
    <dbReference type="NCBI Taxonomy" id="212818"/>
    <lineage>
        <taxon>Eukaryota</taxon>
        <taxon>Fungi</taxon>
        <taxon>Dikarya</taxon>
        <taxon>Ascomycota</taxon>
        <taxon>Pezizomycotina</taxon>
        <taxon>Eurotiomycetes</taxon>
        <taxon>Chaetothyriomycetidae</taxon>
        <taxon>Chaetothyriales</taxon>
        <taxon>Herpotrichiellaceae</taxon>
        <taxon>Exophiala</taxon>
    </lineage>
</organism>
<dbReference type="PANTHER" id="PTHR15893:SF0">
    <property type="entry name" value="LARGE RIBOSOMAL SUBUNIT PROTEIN BL27M"/>
    <property type="match status" value="1"/>
</dbReference>
<dbReference type="PANTHER" id="PTHR15893">
    <property type="entry name" value="RIBOSOMAL PROTEIN L27"/>
    <property type="match status" value="1"/>
</dbReference>
<gene>
    <name evidence="8" type="ORF">PV10_03895</name>
</gene>
<dbReference type="Pfam" id="PF01016">
    <property type="entry name" value="Ribosomal_L27"/>
    <property type="match status" value="1"/>
</dbReference>
<dbReference type="GeneID" id="27321740"/>
<evidence type="ECO:0000256" key="6">
    <source>
        <dbReference type="ARBA" id="ARBA00035267"/>
    </source>
</evidence>
<sequence length="271" mass="30047">MLQPRLFQSATAAEPSLVTLVSSMNSLSFYSHHTPFKPQSSKILVRYASHAAQGRANGPTDSAGRRLGAKKSASEYVVPGNIIFKQRGTKWHPGENVGIGKDHSIYATESGYVRYYRDPARHPKRRYIGVALEKDGPGSQLPATPNAPTRRRLNMFATPMKEPQVFTVPVVSPPETTQPVKSHGMTKYKPRVIIPTFLREGTNREANSSIGREAERQNVKVDGFDRKNRWQAWRKRATRLEAAVASKAAKGTKKSKGKKSNKGVKIGGKKR</sequence>
<dbReference type="Gene3D" id="2.40.50.100">
    <property type="match status" value="1"/>
</dbReference>
<dbReference type="GO" id="GO:0005762">
    <property type="term" value="C:mitochondrial large ribosomal subunit"/>
    <property type="evidence" value="ECO:0007669"/>
    <property type="project" value="TreeGrafter"/>
</dbReference>
<dbReference type="RefSeq" id="XP_016224195.1">
    <property type="nucleotide sequence ID" value="XM_016368407.1"/>
</dbReference>
<keyword evidence="9" id="KW-1185">Reference proteome</keyword>
<feature type="region of interest" description="Disordered" evidence="7">
    <location>
        <begin position="242"/>
        <end position="271"/>
    </location>
</feature>
<dbReference type="STRING" id="212818.A0A0D1XWN2"/>
<keyword evidence="4" id="KW-0496">Mitochondrion</keyword>
<dbReference type="EMBL" id="KN847522">
    <property type="protein sequence ID" value="KIV92621.1"/>
    <property type="molecule type" value="Genomic_DNA"/>
</dbReference>
<evidence type="ECO:0000256" key="4">
    <source>
        <dbReference type="ARBA" id="ARBA00023128"/>
    </source>
</evidence>
<dbReference type="Proteomes" id="UP000054302">
    <property type="component" value="Unassembled WGS sequence"/>
</dbReference>
<dbReference type="HOGENOM" id="CLU_062495_1_1_1"/>
<comment type="subcellular location">
    <subcellularLocation>
        <location evidence="1">Mitochondrion</location>
    </subcellularLocation>
</comment>
<dbReference type="GO" id="GO:0006412">
    <property type="term" value="P:translation"/>
    <property type="evidence" value="ECO:0007669"/>
    <property type="project" value="InterPro"/>
</dbReference>
<feature type="compositionally biased region" description="Basic residues" evidence="7">
    <location>
        <begin position="250"/>
        <end position="271"/>
    </location>
</feature>